<dbReference type="PROSITE" id="PS50283">
    <property type="entry name" value="NA_SOLUT_SYMP_3"/>
    <property type="match status" value="1"/>
</dbReference>
<evidence type="ECO:0000256" key="5">
    <source>
        <dbReference type="ARBA" id="ARBA00022989"/>
    </source>
</evidence>
<feature type="transmembrane region" description="Helical" evidence="13">
    <location>
        <begin position="67"/>
        <end position="93"/>
    </location>
</feature>
<feature type="region of interest" description="Disordered" evidence="12">
    <location>
        <begin position="567"/>
        <end position="593"/>
    </location>
</feature>
<feature type="transmembrane region" description="Helical" evidence="13">
    <location>
        <begin position="633"/>
        <end position="652"/>
    </location>
</feature>
<evidence type="ECO:0000256" key="11">
    <source>
        <dbReference type="RuleBase" id="RU362091"/>
    </source>
</evidence>
<feature type="transmembrane region" description="Helical" evidence="13">
    <location>
        <begin position="209"/>
        <end position="229"/>
    </location>
</feature>
<evidence type="ECO:0000256" key="3">
    <source>
        <dbReference type="ARBA" id="ARBA00022448"/>
    </source>
</evidence>
<reference evidence="14" key="2">
    <citation type="submission" date="2025-08" db="UniProtKB">
        <authorList>
            <consortium name="Ensembl"/>
        </authorList>
    </citation>
    <scope>IDENTIFICATION</scope>
</reference>
<evidence type="ECO:0000256" key="8">
    <source>
        <dbReference type="ARBA" id="ARBA00023136"/>
    </source>
</evidence>
<dbReference type="Pfam" id="PF00474">
    <property type="entry name" value="SSF"/>
    <property type="match status" value="1"/>
</dbReference>
<evidence type="ECO:0000256" key="7">
    <source>
        <dbReference type="ARBA" id="ARBA00023065"/>
    </source>
</evidence>
<dbReference type="InParanoid" id="A0A672YUP8"/>
<dbReference type="InterPro" id="IPR038377">
    <property type="entry name" value="Na/Glc_symporter_sf"/>
</dbReference>
<dbReference type="NCBIfam" id="TIGR00813">
    <property type="entry name" value="sss"/>
    <property type="match status" value="1"/>
</dbReference>
<feature type="transmembrane region" description="Helical" evidence="13">
    <location>
        <begin position="177"/>
        <end position="202"/>
    </location>
</feature>
<dbReference type="GeneID" id="115418531"/>
<accession>A0A672YUP8</accession>
<dbReference type="FunFam" id="1.20.1730.10:FF:000004">
    <property type="entry name" value="sodium/glucose cotransporter 5 isoform X1"/>
    <property type="match status" value="1"/>
</dbReference>
<dbReference type="PROSITE" id="PS00456">
    <property type="entry name" value="NA_SOLUT_SYMP_1"/>
    <property type="match status" value="1"/>
</dbReference>
<sequence length="653" mass="70946">MSASTAATSSGFVPTPTPKPGLRLEAADITVVVIYFIFVMAVGIWSSLRANRNTVGGYFLAGRSMTWWPIGASLMSSNVGSGLFIGLAGTGAAGGIAVGGFEWNAAWVLVALGWIFIPVYISADVVTMPEYLAKRFGGQRIRIYMSVLSLILYIFTKISTDIFSGALFIQVSLGWDLYLSTGILLLVTAAYTIAGGLAAVIYTDALQTLIMVGGAFSLMFIAFSEIGWYDGLMDRYPLAVPSVTIVNTTCHLPRSDAFHLFRDPVSGDIPWPGLVFGLTVLATWVWCTDQVIVQRSLSAQSLSHAKGGSVLGGYLKLLPMFFIVMPGMISRALFPDEVGCVDPSVCLEVCGASVGCSNIAYPKLVMELMPVGLRGLMLAVMLAALMSSLTSIFNSSSTLFTLDLYHRARPRASEWELMVVGRVFVLLLVCISLLWIPVIQTANSGQLFDYIQSVTSFLSPPITAVFLMAIFWPRANEQGAFWGLMSGLVVGLIRMVLEFSYVSPSCGHPDLRPSVLADVHYLYFALILGTLTCLVIVAVSLATAPVPKEHLYRLTWWSRHSLKPRTDLPGPWTTPEPVTPEPVTPEPETPEPKSFCQRFSLWLCGLSGPSSAGPGDESIQVMSLEEEPVWRRVCNANALLLLTVNVFLWGYFA</sequence>
<dbReference type="GO" id="GO:0005886">
    <property type="term" value="C:plasma membrane"/>
    <property type="evidence" value="ECO:0007669"/>
    <property type="project" value="TreeGrafter"/>
</dbReference>
<feature type="compositionally biased region" description="Pro residues" evidence="12">
    <location>
        <begin position="572"/>
        <end position="587"/>
    </location>
</feature>
<feature type="transmembrane region" description="Helical" evidence="13">
    <location>
        <begin position="105"/>
        <end position="126"/>
    </location>
</feature>
<evidence type="ECO:0000256" key="9">
    <source>
        <dbReference type="ARBA" id="ARBA00023180"/>
    </source>
</evidence>
<evidence type="ECO:0000256" key="10">
    <source>
        <dbReference type="ARBA" id="ARBA00023201"/>
    </source>
</evidence>
<keyword evidence="9" id="KW-0325">Glycoprotein</keyword>
<dbReference type="CTD" id="200010"/>
<evidence type="ECO:0000256" key="1">
    <source>
        <dbReference type="ARBA" id="ARBA00004141"/>
    </source>
</evidence>
<organism evidence="14 15">
    <name type="scientific">Sphaeramia orbicularis</name>
    <name type="common">orbiculate cardinalfish</name>
    <dbReference type="NCBI Taxonomy" id="375764"/>
    <lineage>
        <taxon>Eukaryota</taxon>
        <taxon>Metazoa</taxon>
        <taxon>Chordata</taxon>
        <taxon>Craniata</taxon>
        <taxon>Vertebrata</taxon>
        <taxon>Euteleostomi</taxon>
        <taxon>Actinopterygii</taxon>
        <taxon>Neopterygii</taxon>
        <taxon>Teleostei</taxon>
        <taxon>Neoteleostei</taxon>
        <taxon>Acanthomorphata</taxon>
        <taxon>Gobiaria</taxon>
        <taxon>Kurtiformes</taxon>
        <taxon>Apogonoidei</taxon>
        <taxon>Apogonidae</taxon>
        <taxon>Apogoninae</taxon>
        <taxon>Sphaeramia</taxon>
    </lineage>
</organism>
<evidence type="ECO:0000256" key="6">
    <source>
        <dbReference type="ARBA" id="ARBA00023053"/>
    </source>
</evidence>
<dbReference type="RefSeq" id="XP_029988895.1">
    <property type="nucleotide sequence ID" value="XM_030133035.1"/>
</dbReference>
<feature type="transmembrane region" description="Helical" evidence="13">
    <location>
        <begin position="521"/>
        <end position="544"/>
    </location>
</feature>
<reference evidence="14" key="1">
    <citation type="submission" date="2019-06" db="EMBL/GenBank/DDBJ databases">
        <authorList>
            <consortium name="Wellcome Sanger Institute Data Sharing"/>
        </authorList>
    </citation>
    <scope>NUCLEOTIDE SEQUENCE [LARGE SCALE GENOMIC DNA]</scope>
</reference>
<dbReference type="InterPro" id="IPR001734">
    <property type="entry name" value="Na/solute_symporter"/>
</dbReference>
<feature type="transmembrane region" description="Helical" evidence="13">
    <location>
        <begin position="26"/>
        <end position="46"/>
    </location>
</feature>
<dbReference type="OrthoDB" id="6132759at2759"/>
<dbReference type="Proteomes" id="UP000472271">
    <property type="component" value="Chromosome 4"/>
</dbReference>
<dbReference type="AlphaFoldDB" id="A0A672YUP8"/>
<evidence type="ECO:0000256" key="12">
    <source>
        <dbReference type="SAM" id="MobiDB-lite"/>
    </source>
</evidence>
<feature type="transmembrane region" description="Helical" evidence="13">
    <location>
        <begin position="147"/>
        <end position="171"/>
    </location>
</feature>
<evidence type="ECO:0008006" key="16">
    <source>
        <dbReference type="Google" id="ProtNLM"/>
    </source>
</evidence>
<dbReference type="PANTHER" id="PTHR11819">
    <property type="entry name" value="SOLUTE CARRIER FAMILY 5"/>
    <property type="match status" value="1"/>
</dbReference>
<comment type="similarity">
    <text evidence="2 11">Belongs to the sodium:solute symporter (SSF) (TC 2.A.21) family.</text>
</comment>
<feature type="transmembrane region" description="Helical" evidence="13">
    <location>
        <begin position="450"/>
        <end position="472"/>
    </location>
</feature>
<evidence type="ECO:0000313" key="14">
    <source>
        <dbReference type="Ensembl" id="ENSSORP00005008309.1"/>
    </source>
</evidence>
<reference evidence="14" key="3">
    <citation type="submission" date="2025-09" db="UniProtKB">
        <authorList>
            <consortium name="Ensembl"/>
        </authorList>
    </citation>
    <scope>IDENTIFICATION</scope>
</reference>
<feature type="transmembrane region" description="Helical" evidence="13">
    <location>
        <begin position="417"/>
        <end position="438"/>
    </location>
</feature>
<keyword evidence="4 13" id="KW-0812">Transmembrane</keyword>
<feature type="transmembrane region" description="Helical" evidence="13">
    <location>
        <begin position="269"/>
        <end position="287"/>
    </location>
</feature>
<protein>
    <recommendedName>
        <fullName evidence="16">Solute carrier family 5 member 9</fullName>
    </recommendedName>
</protein>
<feature type="transmembrane region" description="Helical" evidence="13">
    <location>
        <begin position="376"/>
        <end position="405"/>
    </location>
</feature>
<gene>
    <name evidence="14" type="primary">slc5a9</name>
</gene>
<name>A0A672YUP8_9TELE</name>
<evidence type="ECO:0000256" key="13">
    <source>
        <dbReference type="SAM" id="Phobius"/>
    </source>
</evidence>
<dbReference type="InterPro" id="IPR018212">
    <property type="entry name" value="Na/solute_symporter_CS"/>
</dbReference>
<dbReference type="Ensembl" id="ENSSORT00005008603.1">
    <property type="protein sequence ID" value="ENSSORP00005008309.1"/>
    <property type="gene ID" value="ENSSORG00005004166.1"/>
</dbReference>
<keyword evidence="8 13" id="KW-0472">Membrane</keyword>
<keyword evidence="3" id="KW-0813">Transport</keyword>
<keyword evidence="15" id="KW-1185">Reference proteome</keyword>
<dbReference type="Gene3D" id="1.20.1730.10">
    <property type="entry name" value="Sodium/glucose cotransporter"/>
    <property type="match status" value="1"/>
</dbReference>
<dbReference type="GO" id="GO:0005412">
    <property type="term" value="F:D-glucose:sodium symporter activity"/>
    <property type="evidence" value="ECO:0007669"/>
    <property type="project" value="TreeGrafter"/>
</dbReference>
<evidence type="ECO:0000256" key="2">
    <source>
        <dbReference type="ARBA" id="ARBA00006434"/>
    </source>
</evidence>
<keyword evidence="5 13" id="KW-1133">Transmembrane helix</keyword>
<comment type="subcellular location">
    <subcellularLocation>
        <location evidence="1">Membrane</location>
        <topology evidence="1">Multi-pass membrane protein</topology>
    </subcellularLocation>
</comment>
<keyword evidence="6" id="KW-0915">Sodium</keyword>
<feature type="transmembrane region" description="Helical" evidence="13">
    <location>
        <begin position="308"/>
        <end position="329"/>
    </location>
</feature>
<proteinExistence type="inferred from homology"/>
<keyword evidence="7" id="KW-0406">Ion transport</keyword>
<dbReference type="FunCoup" id="A0A672YUP8">
    <property type="interactions" value="95"/>
</dbReference>
<evidence type="ECO:0000313" key="15">
    <source>
        <dbReference type="Proteomes" id="UP000472271"/>
    </source>
</evidence>
<keyword evidence="10" id="KW-0739">Sodium transport</keyword>
<evidence type="ECO:0000256" key="4">
    <source>
        <dbReference type="ARBA" id="ARBA00022692"/>
    </source>
</evidence>
<dbReference type="PANTHER" id="PTHR11819:SF96">
    <property type="entry name" value="SODIUM_GLUCOSE COTRANSPORTER 4"/>
    <property type="match status" value="1"/>
</dbReference>
<feature type="transmembrane region" description="Helical" evidence="13">
    <location>
        <begin position="479"/>
        <end position="501"/>
    </location>
</feature>